<feature type="binding site" evidence="4">
    <location>
        <position position="2"/>
    </location>
    <ligand>
        <name>Ni(2+)</name>
        <dbReference type="ChEBI" id="CHEBI:49786"/>
    </ligand>
</feature>
<name>A0A9X5BFP9_9FIRM</name>
<organism evidence="5 6">
    <name type="scientific">Parablautia muri</name>
    <dbReference type="NCBI Taxonomy" id="2320879"/>
    <lineage>
        <taxon>Bacteria</taxon>
        <taxon>Bacillati</taxon>
        <taxon>Bacillota</taxon>
        <taxon>Clostridia</taxon>
        <taxon>Lachnospirales</taxon>
        <taxon>Lachnospiraceae</taxon>
        <taxon>Parablautia</taxon>
    </lineage>
</organism>
<keyword evidence="1 4" id="KW-0533">Nickel</keyword>
<evidence type="ECO:0000256" key="4">
    <source>
        <dbReference type="HAMAP-Rule" id="MF_00213"/>
    </source>
</evidence>
<evidence type="ECO:0000256" key="2">
    <source>
        <dbReference type="ARBA" id="ARBA00022723"/>
    </source>
</evidence>
<evidence type="ECO:0000256" key="1">
    <source>
        <dbReference type="ARBA" id="ARBA00022596"/>
    </source>
</evidence>
<dbReference type="PANTHER" id="PTHR34535:SF3">
    <property type="entry name" value="HYDROGENASE MATURATION FACTOR HYPA"/>
    <property type="match status" value="1"/>
</dbReference>
<keyword evidence="2 4" id="KW-0479">Metal-binding</keyword>
<dbReference type="AlphaFoldDB" id="A0A9X5BFP9"/>
<dbReference type="PANTHER" id="PTHR34535">
    <property type="entry name" value="HYDROGENASE MATURATION FACTOR HYPA"/>
    <property type="match status" value="1"/>
</dbReference>
<feature type="binding site" evidence="4">
    <location>
        <position position="74"/>
    </location>
    <ligand>
        <name>Zn(2+)</name>
        <dbReference type="ChEBI" id="CHEBI:29105"/>
    </ligand>
</feature>
<comment type="caution">
    <text evidence="5">The sequence shown here is derived from an EMBL/GenBank/DDBJ whole genome shotgun (WGS) entry which is preliminary data.</text>
</comment>
<dbReference type="EMBL" id="QZDT01000014">
    <property type="protein sequence ID" value="NBJ92946.1"/>
    <property type="molecule type" value="Genomic_DNA"/>
</dbReference>
<dbReference type="GO" id="GO:0008270">
    <property type="term" value="F:zinc ion binding"/>
    <property type="evidence" value="ECO:0007669"/>
    <property type="project" value="UniProtKB-UniRule"/>
</dbReference>
<evidence type="ECO:0000313" key="5">
    <source>
        <dbReference type="EMBL" id="NBJ92946.1"/>
    </source>
</evidence>
<dbReference type="InterPro" id="IPR000688">
    <property type="entry name" value="HypA/HybF"/>
</dbReference>
<feature type="binding site" evidence="4">
    <location>
        <position position="93"/>
    </location>
    <ligand>
        <name>Zn(2+)</name>
        <dbReference type="ChEBI" id="CHEBI:29105"/>
    </ligand>
</feature>
<proteinExistence type="inferred from homology"/>
<accession>A0A9X5BFP9</accession>
<dbReference type="GO" id="GO:0016151">
    <property type="term" value="F:nickel cation binding"/>
    <property type="evidence" value="ECO:0007669"/>
    <property type="project" value="UniProtKB-UniRule"/>
</dbReference>
<comment type="similarity">
    <text evidence="4">Belongs to the HypA/HybF family.</text>
</comment>
<sequence>MHELGVVFHIMDSVEKVAAENQVQGINKVILELGEVSTVIDSYLQNCWKWAAEKRELFKEAELVVLKLPAITYCENCGQTYPTVEYGKICPHCQSPDTWLMQGNEFNIKEIEVY</sequence>
<keyword evidence="3 4" id="KW-0862">Zinc</keyword>
<protein>
    <recommendedName>
        <fullName evidence="4">Hydrogenase maturation factor HypA</fullName>
    </recommendedName>
</protein>
<dbReference type="HAMAP" id="MF_00213">
    <property type="entry name" value="HypA_HybF"/>
    <property type="match status" value="1"/>
</dbReference>
<dbReference type="GO" id="GO:0051604">
    <property type="term" value="P:protein maturation"/>
    <property type="evidence" value="ECO:0007669"/>
    <property type="project" value="InterPro"/>
</dbReference>
<feature type="binding site" evidence="4">
    <location>
        <position position="90"/>
    </location>
    <ligand>
        <name>Zn(2+)</name>
        <dbReference type="ChEBI" id="CHEBI:29105"/>
    </ligand>
</feature>
<comment type="function">
    <text evidence="4">Involved in the maturation of [NiFe] hydrogenases. Required for nickel insertion into the metal center of the hydrogenase.</text>
</comment>
<feature type="binding site" evidence="4">
    <location>
        <position position="77"/>
    </location>
    <ligand>
        <name>Zn(2+)</name>
        <dbReference type="ChEBI" id="CHEBI:29105"/>
    </ligand>
</feature>
<evidence type="ECO:0000313" key="6">
    <source>
        <dbReference type="Proteomes" id="UP001154420"/>
    </source>
</evidence>
<reference evidence="5" key="1">
    <citation type="submission" date="2018-09" db="EMBL/GenBank/DDBJ databases">
        <title>Murine metabolic-syndrome-specific gut microbial biobank.</title>
        <authorList>
            <person name="Liu C."/>
        </authorList>
    </citation>
    <scope>NUCLEOTIDE SEQUENCE</scope>
    <source>
        <strain evidence="5">D42-62</strain>
    </source>
</reference>
<dbReference type="Gene3D" id="3.30.2320.80">
    <property type="match status" value="1"/>
</dbReference>
<dbReference type="RefSeq" id="WP_160560031.1">
    <property type="nucleotide sequence ID" value="NZ_QZDT01000014.1"/>
</dbReference>
<dbReference type="PIRSF" id="PIRSF004761">
    <property type="entry name" value="Hydrgn_mat_HypA"/>
    <property type="match status" value="1"/>
</dbReference>
<evidence type="ECO:0000256" key="3">
    <source>
        <dbReference type="ARBA" id="ARBA00022833"/>
    </source>
</evidence>
<dbReference type="Pfam" id="PF01155">
    <property type="entry name" value="HypA"/>
    <property type="match status" value="1"/>
</dbReference>
<dbReference type="OrthoDB" id="9800361at2"/>
<gene>
    <name evidence="4" type="primary">hypA</name>
    <name evidence="5" type="ORF">D5281_10150</name>
</gene>
<dbReference type="Proteomes" id="UP001154420">
    <property type="component" value="Unassembled WGS sequence"/>
</dbReference>
<keyword evidence="6" id="KW-1185">Reference proteome</keyword>